<dbReference type="Pfam" id="PF08852">
    <property type="entry name" value="DUF1822"/>
    <property type="match status" value="1"/>
</dbReference>
<dbReference type="InterPro" id="IPR014951">
    <property type="entry name" value="DUF1822"/>
</dbReference>
<accession>A0ABR8ED25</accession>
<dbReference type="Proteomes" id="UP000641954">
    <property type="component" value="Unassembled WGS sequence"/>
</dbReference>
<organism evidence="1 2">
    <name type="scientific">Planktothricoides raciborskii FACHB-1370</name>
    <dbReference type="NCBI Taxonomy" id="2949576"/>
    <lineage>
        <taxon>Bacteria</taxon>
        <taxon>Bacillati</taxon>
        <taxon>Cyanobacteriota</taxon>
        <taxon>Cyanophyceae</taxon>
        <taxon>Oscillatoriophycideae</taxon>
        <taxon>Oscillatoriales</taxon>
        <taxon>Oscillatoriaceae</taxon>
        <taxon>Planktothricoides</taxon>
    </lineage>
</organism>
<dbReference type="EMBL" id="JACJSK010000013">
    <property type="protein sequence ID" value="MBD2544480.1"/>
    <property type="molecule type" value="Genomic_DNA"/>
</dbReference>
<comment type="caution">
    <text evidence="1">The sequence shown here is derived from an EMBL/GenBank/DDBJ whole genome shotgun (WGS) entry which is preliminary data.</text>
</comment>
<gene>
    <name evidence="1" type="ORF">H6G72_11650</name>
</gene>
<keyword evidence="2" id="KW-1185">Reference proteome</keyword>
<reference evidence="1 2" key="1">
    <citation type="journal article" date="2020" name="ISME J.">
        <title>Comparative genomics reveals insights into cyanobacterial evolution and habitat adaptation.</title>
        <authorList>
            <person name="Chen M.Y."/>
            <person name="Teng W.K."/>
            <person name="Zhao L."/>
            <person name="Hu C.X."/>
            <person name="Zhou Y.K."/>
            <person name="Han B.P."/>
            <person name="Song L.R."/>
            <person name="Shu W.S."/>
        </authorList>
    </citation>
    <scope>NUCLEOTIDE SEQUENCE [LARGE SCALE GENOMIC DNA]</scope>
    <source>
        <strain evidence="1 2">FACHB-1370</strain>
    </source>
</reference>
<protein>
    <submittedName>
        <fullName evidence="1">DUF1822 family protein</fullName>
    </submittedName>
</protein>
<evidence type="ECO:0000313" key="2">
    <source>
        <dbReference type="Proteomes" id="UP000641954"/>
    </source>
</evidence>
<name>A0ABR8ED25_9CYAN</name>
<evidence type="ECO:0000313" key="1">
    <source>
        <dbReference type="EMBL" id="MBD2544480.1"/>
    </source>
</evidence>
<proteinExistence type="predicted"/>
<sequence length="201" mass="22273">MMIIPNYKYDYEDGNTVINFEGNYEIIDALLQLQESGELEKILGVPVLGIDASAAVPAAAVSTTQPFLNRLTQWFENIFPPGWQSVQQLLTPQQLRPAHFGQSIQRAKSIDLITDMVNLVVSLNREDAENVIVNLKVFPTTSPNLPPNLKLIILAEGKIFKEVTSRSADQLIQCEFDAKPGDEFGVKLALGDAEITEDFVV</sequence>
<dbReference type="RefSeq" id="WP_190878363.1">
    <property type="nucleotide sequence ID" value="NZ_JACJSK010000013.1"/>
</dbReference>